<feature type="active site" description="Proton acceptor" evidence="8">
    <location>
        <position position="13"/>
    </location>
</feature>
<feature type="binding site" description="in other chain" evidence="8">
    <location>
        <position position="239"/>
    </location>
    <ligand>
        <name>IMP</name>
        <dbReference type="ChEBI" id="CHEBI:58053"/>
        <note>ligand shared between dimeric partners</note>
    </ligand>
</feature>
<gene>
    <name evidence="8" type="primary">purA</name>
    <name evidence="11" type="ORF">GCM10009676_28270</name>
</gene>
<feature type="binding site" evidence="8">
    <location>
        <begin position="40"/>
        <end position="42"/>
    </location>
    <ligand>
        <name>GTP</name>
        <dbReference type="ChEBI" id="CHEBI:37565"/>
    </ligand>
</feature>
<evidence type="ECO:0000256" key="2">
    <source>
        <dbReference type="ARBA" id="ARBA00022598"/>
    </source>
</evidence>
<evidence type="ECO:0000256" key="3">
    <source>
        <dbReference type="ARBA" id="ARBA00022723"/>
    </source>
</evidence>
<feature type="binding site" description="in other chain" evidence="8">
    <location>
        <position position="224"/>
    </location>
    <ligand>
        <name>IMP</name>
        <dbReference type="ChEBI" id="CHEBI:58053"/>
        <note>ligand shared between dimeric partners</note>
    </ligand>
</feature>
<dbReference type="InterPro" id="IPR001114">
    <property type="entry name" value="Adenylosuccinate_synthetase"/>
</dbReference>
<evidence type="ECO:0000256" key="1">
    <source>
        <dbReference type="ARBA" id="ARBA00011738"/>
    </source>
</evidence>
<evidence type="ECO:0000256" key="6">
    <source>
        <dbReference type="ARBA" id="ARBA00022842"/>
    </source>
</evidence>
<evidence type="ECO:0000313" key="12">
    <source>
        <dbReference type="Proteomes" id="UP001500653"/>
    </source>
</evidence>
<keyword evidence="2 8" id="KW-0436">Ligase</keyword>
<dbReference type="Gene3D" id="1.10.300.10">
    <property type="entry name" value="Adenylosuccinate Synthetase, subunit A, domain 2"/>
    <property type="match status" value="1"/>
</dbReference>
<proteinExistence type="inferred from homology"/>
<dbReference type="InterPro" id="IPR033128">
    <property type="entry name" value="Adenylosuccin_syn_Lys_AS"/>
</dbReference>
<keyword evidence="8" id="KW-0963">Cytoplasm</keyword>
<comment type="subunit">
    <text evidence="1 8">Homodimer.</text>
</comment>
<keyword evidence="3 8" id="KW-0479">Metal-binding</keyword>
<dbReference type="InterPro" id="IPR042111">
    <property type="entry name" value="Adenylosuccinate_synth_dom3"/>
</dbReference>
<dbReference type="PROSITE" id="PS01266">
    <property type="entry name" value="ADENYLOSUCCIN_SYN_1"/>
    <property type="match status" value="1"/>
</dbReference>
<sequence>MPAIVLIGAQWGDEGKGKATDLLGDKVDWVVRYQGGNNAGHTVVMPDGQDFALHLIPSGILTPGVTNVIGNGVVVDPGVLLEELEGLEARDIDTGRLLLSADAHLIMPYHVAIDKVTERYLGSRKIGTTGRGIGPCYQDKVARVGVRVQDLLDEKILRQKVEAALEFKNQVLVKVYNRKGLDAAEVTDTVLEQAERFQHRIADTRLELNKALERDETVLLEGSQGTLLDVDHGTYPYVTSSSPTSGGASAGSGIGPGRITTVLGILKAYTTRVGSGPFPTELSDEAGENLRKSGAEFGVTTGRSRRTGWFDAVIGRYAARVNGITDYFLTKLDVLSGLERVPVCVAYEVDGQRTEDMPMTQTDVHHAKPVYEELPGWWEDISECRTFEDLPKNAQAYVERLEELMGTRISAIGVGPGREETIERHRIA</sequence>
<feature type="binding site" evidence="8">
    <location>
        <begin position="299"/>
        <end position="305"/>
    </location>
    <ligand>
        <name>substrate</name>
    </ligand>
</feature>
<feature type="active site" description="Proton donor" evidence="8">
    <location>
        <position position="41"/>
    </location>
</feature>
<dbReference type="Gene3D" id="3.40.440.10">
    <property type="entry name" value="Adenylosuccinate Synthetase, subunit A, domain 1"/>
    <property type="match status" value="1"/>
</dbReference>
<dbReference type="InterPro" id="IPR042109">
    <property type="entry name" value="Adenylosuccinate_synth_dom1"/>
</dbReference>
<dbReference type="SUPFAM" id="SSF52540">
    <property type="entry name" value="P-loop containing nucleoside triphosphate hydrolases"/>
    <property type="match status" value="1"/>
</dbReference>
<feature type="binding site" evidence="8">
    <location>
        <position position="305"/>
    </location>
    <ligand>
        <name>GTP</name>
        <dbReference type="ChEBI" id="CHEBI:37565"/>
    </ligand>
</feature>
<feature type="binding site" evidence="8">
    <location>
        <begin position="331"/>
        <end position="333"/>
    </location>
    <ligand>
        <name>GTP</name>
        <dbReference type="ChEBI" id="CHEBI:37565"/>
    </ligand>
</feature>
<comment type="function">
    <text evidence="8">Plays an important role in the de novo pathway of purine nucleotide biosynthesis. Catalyzes the first committed step in the biosynthesis of AMP from IMP.</text>
</comment>
<feature type="binding site" description="in other chain" evidence="8">
    <location>
        <begin position="13"/>
        <end position="16"/>
    </location>
    <ligand>
        <name>IMP</name>
        <dbReference type="ChEBI" id="CHEBI:58053"/>
        <note>ligand shared between dimeric partners</note>
    </ligand>
</feature>
<evidence type="ECO:0000256" key="7">
    <source>
        <dbReference type="ARBA" id="ARBA00023134"/>
    </source>
</evidence>
<keyword evidence="12" id="KW-1185">Reference proteome</keyword>
<keyword evidence="7 8" id="KW-0342">GTP-binding</keyword>
<keyword evidence="6 8" id="KW-0460">Magnesium</keyword>
<comment type="catalytic activity">
    <reaction evidence="8 10">
        <text>IMP + L-aspartate + GTP = N(6)-(1,2-dicarboxyethyl)-AMP + GDP + phosphate + 2 H(+)</text>
        <dbReference type="Rhea" id="RHEA:15753"/>
        <dbReference type="ChEBI" id="CHEBI:15378"/>
        <dbReference type="ChEBI" id="CHEBI:29991"/>
        <dbReference type="ChEBI" id="CHEBI:37565"/>
        <dbReference type="ChEBI" id="CHEBI:43474"/>
        <dbReference type="ChEBI" id="CHEBI:57567"/>
        <dbReference type="ChEBI" id="CHEBI:58053"/>
        <dbReference type="ChEBI" id="CHEBI:58189"/>
        <dbReference type="EC" id="6.3.4.4"/>
    </reaction>
</comment>
<name>A0ABP4GXB3_9PSEU</name>
<dbReference type="PANTHER" id="PTHR11846:SF0">
    <property type="entry name" value="ADENYLOSUCCINATE SYNTHETASE"/>
    <property type="match status" value="1"/>
</dbReference>
<feature type="binding site" description="in other chain" evidence="8">
    <location>
        <position position="303"/>
    </location>
    <ligand>
        <name>IMP</name>
        <dbReference type="ChEBI" id="CHEBI:58053"/>
        <note>ligand shared between dimeric partners</note>
    </ligand>
</feature>
<dbReference type="Pfam" id="PF00709">
    <property type="entry name" value="Adenylsucc_synt"/>
    <property type="match status" value="1"/>
</dbReference>
<dbReference type="InterPro" id="IPR018220">
    <property type="entry name" value="Adenylosuccin_syn_GTP-bd"/>
</dbReference>
<keyword evidence="4 8" id="KW-0547">Nucleotide-binding</keyword>
<feature type="binding site" evidence="8">
    <location>
        <begin position="12"/>
        <end position="18"/>
    </location>
    <ligand>
        <name>GTP</name>
        <dbReference type="ChEBI" id="CHEBI:37565"/>
    </ligand>
</feature>
<dbReference type="Gene3D" id="3.90.170.10">
    <property type="entry name" value="Adenylosuccinate Synthetase, subunit A, domain 3"/>
    <property type="match status" value="1"/>
</dbReference>
<comment type="similarity">
    <text evidence="8 10">Belongs to the adenylosuccinate synthetase family.</text>
</comment>
<feature type="binding site" description="in other chain" evidence="8">
    <location>
        <begin position="38"/>
        <end position="41"/>
    </location>
    <ligand>
        <name>IMP</name>
        <dbReference type="ChEBI" id="CHEBI:58053"/>
        <note>ligand shared between dimeric partners</note>
    </ligand>
</feature>
<comment type="subcellular location">
    <subcellularLocation>
        <location evidence="8">Cytoplasm</location>
    </subcellularLocation>
</comment>
<dbReference type="NCBIfam" id="TIGR00184">
    <property type="entry name" value="purA"/>
    <property type="match status" value="1"/>
</dbReference>
<dbReference type="EC" id="6.3.4.4" evidence="8 10"/>
<evidence type="ECO:0000256" key="9">
    <source>
        <dbReference type="PROSITE-ProRule" id="PRU10134"/>
    </source>
</evidence>
<comment type="pathway">
    <text evidence="8 10">Purine metabolism; AMP biosynthesis via de novo pathway; AMP from IMP: step 1/2.</text>
</comment>
<protein>
    <recommendedName>
        <fullName evidence="8 10">Adenylosuccinate synthetase</fullName>
        <shortName evidence="8">AMPSase</shortName>
        <shortName evidence="8">AdSS</shortName>
        <ecNumber evidence="8 10">6.3.4.4</ecNumber>
    </recommendedName>
    <alternativeName>
        <fullName evidence="8">IMP--aspartate ligase</fullName>
    </alternativeName>
</protein>
<dbReference type="SMART" id="SM00788">
    <property type="entry name" value="Adenylsucc_synt"/>
    <property type="match status" value="1"/>
</dbReference>
<feature type="binding site" evidence="8">
    <location>
        <position position="40"/>
    </location>
    <ligand>
        <name>Mg(2+)</name>
        <dbReference type="ChEBI" id="CHEBI:18420"/>
    </ligand>
</feature>
<dbReference type="Proteomes" id="UP001500653">
    <property type="component" value="Unassembled WGS sequence"/>
</dbReference>
<accession>A0ABP4GXB3</accession>
<feature type="binding site" evidence="8">
    <location>
        <begin position="413"/>
        <end position="415"/>
    </location>
    <ligand>
        <name>GTP</name>
        <dbReference type="ChEBI" id="CHEBI:37565"/>
    </ligand>
</feature>
<feature type="binding site" description="in other chain" evidence="8">
    <location>
        <position position="129"/>
    </location>
    <ligand>
        <name>IMP</name>
        <dbReference type="ChEBI" id="CHEBI:58053"/>
        <note>ligand shared between dimeric partners</note>
    </ligand>
</feature>
<comment type="caution">
    <text evidence="11">The sequence shown here is derived from an EMBL/GenBank/DDBJ whole genome shotgun (WGS) entry which is preliminary data.</text>
</comment>
<dbReference type="EMBL" id="BAAALN010000007">
    <property type="protein sequence ID" value="GAA1241507.1"/>
    <property type="molecule type" value="Genomic_DNA"/>
</dbReference>
<keyword evidence="5 8" id="KW-0658">Purine biosynthesis</keyword>
<dbReference type="PROSITE" id="PS00513">
    <property type="entry name" value="ADENYLOSUCCIN_SYN_2"/>
    <property type="match status" value="1"/>
</dbReference>
<dbReference type="NCBIfam" id="NF002223">
    <property type="entry name" value="PRK01117.1"/>
    <property type="match status" value="1"/>
</dbReference>
<feature type="binding site" evidence="8">
    <location>
        <position position="143"/>
    </location>
    <ligand>
        <name>IMP</name>
        <dbReference type="ChEBI" id="CHEBI:58053"/>
        <note>ligand shared between dimeric partners</note>
    </ligand>
</feature>
<reference evidence="12" key="1">
    <citation type="journal article" date="2019" name="Int. J. Syst. Evol. Microbiol.">
        <title>The Global Catalogue of Microorganisms (GCM) 10K type strain sequencing project: providing services to taxonomists for standard genome sequencing and annotation.</title>
        <authorList>
            <consortium name="The Broad Institute Genomics Platform"/>
            <consortium name="The Broad Institute Genome Sequencing Center for Infectious Disease"/>
            <person name="Wu L."/>
            <person name="Ma J."/>
        </authorList>
    </citation>
    <scope>NUCLEOTIDE SEQUENCE [LARGE SCALE GENOMIC DNA]</scope>
    <source>
        <strain evidence="12">JCM 13023</strain>
    </source>
</reference>
<dbReference type="HAMAP" id="MF_00011">
    <property type="entry name" value="Adenylosucc_synth"/>
    <property type="match status" value="1"/>
</dbReference>
<dbReference type="PANTHER" id="PTHR11846">
    <property type="entry name" value="ADENYLOSUCCINATE SYNTHETASE"/>
    <property type="match status" value="1"/>
</dbReference>
<evidence type="ECO:0000256" key="8">
    <source>
        <dbReference type="HAMAP-Rule" id="MF_00011"/>
    </source>
</evidence>
<comment type="cofactor">
    <cofactor evidence="8">
        <name>Mg(2+)</name>
        <dbReference type="ChEBI" id="CHEBI:18420"/>
    </cofactor>
    <text evidence="8">Binds 1 Mg(2+) ion per subunit.</text>
</comment>
<feature type="binding site" evidence="8">
    <location>
        <position position="13"/>
    </location>
    <ligand>
        <name>Mg(2+)</name>
        <dbReference type="ChEBI" id="CHEBI:18420"/>
    </ligand>
</feature>
<dbReference type="InterPro" id="IPR042110">
    <property type="entry name" value="Adenylosuccinate_synth_dom2"/>
</dbReference>
<evidence type="ECO:0000313" key="11">
    <source>
        <dbReference type="EMBL" id="GAA1241507.1"/>
    </source>
</evidence>
<evidence type="ECO:0000256" key="5">
    <source>
        <dbReference type="ARBA" id="ARBA00022755"/>
    </source>
</evidence>
<feature type="active site" evidence="9">
    <location>
        <position position="140"/>
    </location>
</feature>
<organism evidence="11 12">
    <name type="scientific">Prauserella halophila</name>
    <dbReference type="NCBI Taxonomy" id="185641"/>
    <lineage>
        <taxon>Bacteria</taxon>
        <taxon>Bacillati</taxon>
        <taxon>Actinomycetota</taxon>
        <taxon>Actinomycetes</taxon>
        <taxon>Pseudonocardiales</taxon>
        <taxon>Pseudonocardiaceae</taxon>
        <taxon>Prauserella</taxon>
    </lineage>
</organism>
<dbReference type="CDD" id="cd03108">
    <property type="entry name" value="AdSS"/>
    <property type="match status" value="1"/>
</dbReference>
<dbReference type="InterPro" id="IPR027417">
    <property type="entry name" value="P-loop_NTPase"/>
</dbReference>
<evidence type="ECO:0000256" key="10">
    <source>
        <dbReference type="RuleBase" id="RU000520"/>
    </source>
</evidence>
<evidence type="ECO:0000256" key="4">
    <source>
        <dbReference type="ARBA" id="ARBA00022741"/>
    </source>
</evidence>
<dbReference type="RefSeq" id="WP_253864401.1">
    <property type="nucleotide sequence ID" value="NZ_BAAALN010000007.1"/>
</dbReference>